<evidence type="ECO:0000256" key="1">
    <source>
        <dbReference type="ARBA" id="ARBA00004245"/>
    </source>
</evidence>
<feature type="domain" description="Kinesin motor" evidence="8">
    <location>
        <begin position="1"/>
        <end position="156"/>
    </location>
</feature>
<keyword evidence="4 7" id="KW-0067">ATP-binding</keyword>
<evidence type="ECO:0000256" key="4">
    <source>
        <dbReference type="ARBA" id="ARBA00022840"/>
    </source>
</evidence>
<reference evidence="9" key="1">
    <citation type="submission" date="2018-11" db="EMBL/GenBank/DDBJ databases">
        <authorList>
            <consortium name="Pathogen Informatics"/>
        </authorList>
    </citation>
    <scope>NUCLEOTIDE SEQUENCE</scope>
</reference>
<dbReference type="EMBL" id="CAAALY010258951">
    <property type="protein sequence ID" value="VEL38774.1"/>
    <property type="molecule type" value="Genomic_DNA"/>
</dbReference>
<dbReference type="GO" id="GO:0051231">
    <property type="term" value="P:spindle elongation"/>
    <property type="evidence" value="ECO:0007669"/>
    <property type="project" value="TreeGrafter"/>
</dbReference>
<accession>A0A448XKG4</accession>
<dbReference type="GO" id="GO:0072686">
    <property type="term" value="C:mitotic spindle"/>
    <property type="evidence" value="ECO:0007669"/>
    <property type="project" value="TreeGrafter"/>
</dbReference>
<protein>
    <recommendedName>
        <fullName evidence="8">Kinesin motor domain-containing protein</fullName>
    </recommendedName>
</protein>
<dbReference type="InterPro" id="IPR047149">
    <property type="entry name" value="KIF11-like"/>
</dbReference>
<sequence length="156" mass="17837">MQVYKSILAPLVEEMLQGYNCTIFAYGRSGSGKTYTMTGERSHTLRFGWELYPVIGLVPRALSHIFNYLESIPNGDPSVRVSFLEKEMVRSYNEELERLRRDLDATITKTGIFIDELNFNLMQNQLTHQRFGDATQGFRGGFGSDKSVVLRLSDRN</sequence>
<dbReference type="InterPro" id="IPR036961">
    <property type="entry name" value="Kinesin_motor_dom_sf"/>
</dbReference>
<evidence type="ECO:0000256" key="6">
    <source>
        <dbReference type="ARBA" id="ARBA00023212"/>
    </source>
</evidence>
<dbReference type="GO" id="GO:0008574">
    <property type="term" value="F:plus-end-directed microtubule motor activity"/>
    <property type="evidence" value="ECO:0007669"/>
    <property type="project" value="TreeGrafter"/>
</dbReference>
<keyword evidence="10" id="KW-1185">Reference proteome</keyword>
<dbReference type="Pfam" id="PF00225">
    <property type="entry name" value="Kinesin"/>
    <property type="match status" value="1"/>
</dbReference>
<evidence type="ECO:0000256" key="2">
    <source>
        <dbReference type="ARBA" id="ARBA00022490"/>
    </source>
</evidence>
<keyword evidence="3 7" id="KW-0547">Nucleotide-binding</keyword>
<dbReference type="Gene3D" id="3.40.850.10">
    <property type="entry name" value="Kinesin motor domain"/>
    <property type="match status" value="1"/>
</dbReference>
<dbReference type="GO" id="GO:0007018">
    <property type="term" value="P:microtubule-based movement"/>
    <property type="evidence" value="ECO:0007669"/>
    <property type="project" value="InterPro"/>
</dbReference>
<evidence type="ECO:0000256" key="3">
    <source>
        <dbReference type="ARBA" id="ARBA00022741"/>
    </source>
</evidence>
<dbReference type="GO" id="GO:0005876">
    <property type="term" value="C:spindle microtubule"/>
    <property type="evidence" value="ECO:0007669"/>
    <property type="project" value="TreeGrafter"/>
</dbReference>
<keyword evidence="2" id="KW-0963">Cytoplasm</keyword>
<dbReference type="InterPro" id="IPR001752">
    <property type="entry name" value="Kinesin_motor_dom"/>
</dbReference>
<dbReference type="AlphaFoldDB" id="A0A448XKG4"/>
<dbReference type="SUPFAM" id="SSF52540">
    <property type="entry name" value="P-loop containing nucleoside triphosphate hydrolases"/>
    <property type="match status" value="1"/>
</dbReference>
<feature type="binding site" evidence="7">
    <location>
        <begin position="27"/>
        <end position="34"/>
    </location>
    <ligand>
        <name>ATP</name>
        <dbReference type="ChEBI" id="CHEBI:30616"/>
    </ligand>
</feature>
<dbReference type="PANTHER" id="PTHR47970:SF12">
    <property type="entry name" value="KINESIN FAMILY MEMBER 11"/>
    <property type="match status" value="1"/>
</dbReference>
<comment type="caution">
    <text evidence="9">The sequence shown here is derived from an EMBL/GenBank/DDBJ whole genome shotgun (WGS) entry which is preliminary data.</text>
</comment>
<dbReference type="GO" id="GO:0008017">
    <property type="term" value="F:microtubule binding"/>
    <property type="evidence" value="ECO:0007669"/>
    <property type="project" value="InterPro"/>
</dbReference>
<evidence type="ECO:0000313" key="10">
    <source>
        <dbReference type="Proteomes" id="UP000784294"/>
    </source>
</evidence>
<evidence type="ECO:0000256" key="5">
    <source>
        <dbReference type="ARBA" id="ARBA00023175"/>
    </source>
</evidence>
<dbReference type="GO" id="GO:0090307">
    <property type="term" value="P:mitotic spindle assembly"/>
    <property type="evidence" value="ECO:0007669"/>
    <property type="project" value="TreeGrafter"/>
</dbReference>
<name>A0A448XKG4_9PLAT</name>
<organism evidence="9 10">
    <name type="scientific">Protopolystoma xenopodis</name>
    <dbReference type="NCBI Taxonomy" id="117903"/>
    <lineage>
        <taxon>Eukaryota</taxon>
        <taxon>Metazoa</taxon>
        <taxon>Spiralia</taxon>
        <taxon>Lophotrochozoa</taxon>
        <taxon>Platyhelminthes</taxon>
        <taxon>Monogenea</taxon>
        <taxon>Polyopisthocotylea</taxon>
        <taxon>Polystomatidea</taxon>
        <taxon>Polystomatidae</taxon>
        <taxon>Protopolystoma</taxon>
    </lineage>
</organism>
<comment type="subcellular location">
    <subcellularLocation>
        <location evidence="1">Cytoplasm</location>
        <location evidence="1">Cytoskeleton</location>
    </subcellularLocation>
</comment>
<comment type="similarity">
    <text evidence="7">Belongs to the TRAFAC class myosin-kinesin ATPase superfamily. Kinesin family.</text>
</comment>
<proteinExistence type="inferred from homology"/>
<evidence type="ECO:0000256" key="7">
    <source>
        <dbReference type="PROSITE-ProRule" id="PRU00283"/>
    </source>
</evidence>
<dbReference type="PROSITE" id="PS50067">
    <property type="entry name" value="KINESIN_MOTOR_2"/>
    <property type="match status" value="1"/>
</dbReference>
<dbReference type="InterPro" id="IPR027417">
    <property type="entry name" value="P-loop_NTPase"/>
</dbReference>
<keyword evidence="5 7" id="KW-0505">Motor protein</keyword>
<gene>
    <name evidence="9" type="ORF">PXEA_LOCUS32214</name>
</gene>
<evidence type="ECO:0000313" key="9">
    <source>
        <dbReference type="EMBL" id="VEL38774.1"/>
    </source>
</evidence>
<dbReference type="PANTHER" id="PTHR47970">
    <property type="entry name" value="KINESIN-LIKE PROTEIN KIF11"/>
    <property type="match status" value="1"/>
</dbReference>
<dbReference type="Proteomes" id="UP000784294">
    <property type="component" value="Unassembled WGS sequence"/>
</dbReference>
<keyword evidence="6" id="KW-0206">Cytoskeleton</keyword>
<dbReference type="OrthoDB" id="3176171at2759"/>
<dbReference type="GO" id="GO:0005524">
    <property type="term" value="F:ATP binding"/>
    <property type="evidence" value="ECO:0007669"/>
    <property type="project" value="UniProtKB-UniRule"/>
</dbReference>
<evidence type="ECO:0000259" key="8">
    <source>
        <dbReference type="PROSITE" id="PS50067"/>
    </source>
</evidence>